<evidence type="ECO:0000313" key="2">
    <source>
        <dbReference type="Proteomes" id="UP000596902"/>
    </source>
</evidence>
<reference evidence="1" key="1">
    <citation type="submission" date="2020-01" db="EMBL/GenBank/DDBJ databases">
        <authorList>
            <person name="Feng Z.H.Z."/>
        </authorList>
    </citation>
    <scope>NUCLEOTIDE SEQUENCE</scope>
    <source>
        <strain evidence="1">CBS107.38</strain>
    </source>
</reference>
<protein>
    <submittedName>
        <fullName evidence="1">Uncharacterized protein</fullName>
    </submittedName>
</protein>
<comment type="caution">
    <text evidence="1">The sequence shown here is derived from an EMBL/GenBank/DDBJ whole genome shotgun (WGS) entry which is preliminary data.</text>
</comment>
<dbReference type="RefSeq" id="XP_038792081.1">
    <property type="nucleotide sequence ID" value="XM_038926225.1"/>
</dbReference>
<accession>A0A8H7BMI2</accession>
<dbReference type="GeneID" id="62199403"/>
<proteinExistence type="predicted"/>
<keyword evidence="2" id="KW-1185">Reference proteome</keyword>
<dbReference type="AlphaFoldDB" id="A0A8H7BMI2"/>
<gene>
    <name evidence="1" type="ORF">GT037_001178</name>
</gene>
<evidence type="ECO:0000313" key="1">
    <source>
        <dbReference type="EMBL" id="KAF7682202.1"/>
    </source>
</evidence>
<organism evidence="1 2">
    <name type="scientific">Alternaria burnsii</name>
    <dbReference type="NCBI Taxonomy" id="1187904"/>
    <lineage>
        <taxon>Eukaryota</taxon>
        <taxon>Fungi</taxon>
        <taxon>Dikarya</taxon>
        <taxon>Ascomycota</taxon>
        <taxon>Pezizomycotina</taxon>
        <taxon>Dothideomycetes</taxon>
        <taxon>Pleosporomycetidae</taxon>
        <taxon>Pleosporales</taxon>
        <taxon>Pleosporineae</taxon>
        <taxon>Pleosporaceae</taxon>
        <taxon>Alternaria</taxon>
        <taxon>Alternaria sect. Alternaria</taxon>
    </lineage>
</organism>
<reference evidence="1" key="2">
    <citation type="submission" date="2020-08" db="EMBL/GenBank/DDBJ databases">
        <title>Draft Genome Sequence of Cumin Blight Pathogen Alternaria burnsii.</title>
        <authorList>
            <person name="Feng Z."/>
        </authorList>
    </citation>
    <scope>NUCLEOTIDE SEQUENCE</scope>
    <source>
        <strain evidence="1">CBS107.38</strain>
    </source>
</reference>
<name>A0A8H7BMI2_9PLEO</name>
<dbReference type="EMBL" id="JAAABM010000001">
    <property type="protein sequence ID" value="KAF7682202.1"/>
    <property type="molecule type" value="Genomic_DNA"/>
</dbReference>
<dbReference type="Proteomes" id="UP000596902">
    <property type="component" value="Unassembled WGS sequence"/>
</dbReference>
<sequence>MVQSGEEASRICITALRLLVKVDKNLEPKGDCKGILGQSQRQAEVQDTISPAG</sequence>